<dbReference type="Proteomes" id="UP001391051">
    <property type="component" value="Unassembled WGS sequence"/>
</dbReference>
<evidence type="ECO:0000313" key="3">
    <source>
        <dbReference type="EMBL" id="KAK7966935.1"/>
    </source>
</evidence>
<keyword evidence="4" id="KW-1185">Reference proteome</keyword>
<organism evidence="3 4">
    <name type="scientific">Apiospora aurea</name>
    <dbReference type="NCBI Taxonomy" id="335848"/>
    <lineage>
        <taxon>Eukaryota</taxon>
        <taxon>Fungi</taxon>
        <taxon>Dikarya</taxon>
        <taxon>Ascomycota</taxon>
        <taxon>Pezizomycotina</taxon>
        <taxon>Sordariomycetes</taxon>
        <taxon>Xylariomycetidae</taxon>
        <taxon>Amphisphaeriales</taxon>
        <taxon>Apiosporaceae</taxon>
        <taxon>Apiospora</taxon>
    </lineage>
</organism>
<name>A0ABR1QW72_9PEZI</name>
<dbReference type="GeneID" id="92070496"/>
<protein>
    <submittedName>
        <fullName evidence="3">Het domain protein</fullName>
    </submittedName>
</protein>
<proteinExistence type="predicted"/>
<dbReference type="Pfam" id="PF06985">
    <property type="entry name" value="HET"/>
    <property type="match status" value="1"/>
</dbReference>
<dbReference type="RefSeq" id="XP_066706327.1">
    <property type="nucleotide sequence ID" value="XM_066837434.1"/>
</dbReference>
<sequence length="295" mass="33256">MRLLDTTNLKLTYFTEGQQEPYAILSHTWGHEEVTLQELEQFHDAVTQESPLAGTISSRAGFQKIQSCCDQARRDGLRWAWVDTCCIDKTSSAELSESINSMFKWYQRSDVCYAYLADVLVDPQSPPEWFAEADSSFRDSAWYTRGWTLQELIAPRQVRFYDGAWNIIGQMTEGSRLCEVVSQITSIPPAFLCGTPLSRACVAKRMSWACARKTTREEDIAYCLLGIFDVNMPLLYGEGPKAFYRLQEEIIKRTNDQTILAWGDLPSDGADSSTQDGPGTKGLLFSVQIGEYKSG</sequence>
<reference evidence="3 4" key="1">
    <citation type="submission" date="2023-01" db="EMBL/GenBank/DDBJ databases">
        <title>Analysis of 21 Apiospora genomes using comparative genomics revels a genus with tremendous synthesis potential of carbohydrate active enzymes and secondary metabolites.</title>
        <authorList>
            <person name="Sorensen T."/>
        </authorList>
    </citation>
    <scope>NUCLEOTIDE SEQUENCE [LARGE SCALE GENOMIC DNA]</scope>
    <source>
        <strain evidence="3 4">CBS 24483</strain>
    </source>
</reference>
<dbReference type="PANTHER" id="PTHR10622:SF10">
    <property type="entry name" value="HET DOMAIN-CONTAINING PROTEIN"/>
    <property type="match status" value="1"/>
</dbReference>
<dbReference type="InterPro" id="IPR058525">
    <property type="entry name" value="DUF8212"/>
</dbReference>
<feature type="domain" description="DUF8212" evidence="2">
    <location>
        <begin position="241"/>
        <end position="268"/>
    </location>
</feature>
<accession>A0ABR1QW72</accession>
<evidence type="ECO:0000313" key="4">
    <source>
        <dbReference type="Proteomes" id="UP001391051"/>
    </source>
</evidence>
<dbReference type="InterPro" id="IPR010730">
    <property type="entry name" value="HET"/>
</dbReference>
<comment type="caution">
    <text evidence="3">The sequence shown here is derived from an EMBL/GenBank/DDBJ whole genome shotgun (WGS) entry which is preliminary data.</text>
</comment>
<dbReference type="Pfam" id="PF26640">
    <property type="entry name" value="DUF8212"/>
    <property type="match status" value="1"/>
</dbReference>
<evidence type="ECO:0000259" key="1">
    <source>
        <dbReference type="Pfam" id="PF06985"/>
    </source>
</evidence>
<dbReference type="EMBL" id="JAQQWE010000001">
    <property type="protein sequence ID" value="KAK7966935.1"/>
    <property type="molecule type" value="Genomic_DNA"/>
</dbReference>
<dbReference type="PANTHER" id="PTHR10622">
    <property type="entry name" value="HET DOMAIN-CONTAINING PROTEIN"/>
    <property type="match status" value="1"/>
</dbReference>
<gene>
    <name evidence="3" type="ORF">PG986_001212</name>
</gene>
<feature type="domain" description="Heterokaryon incompatibility" evidence="1">
    <location>
        <begin position="22"/>
        <end position="118"/>
    </location>
</feature>
<evidence type="ECO:0000259" key="2">
    <source>
        <dbReference type="Pfam" id="PF26640"/>
    </source>
</evidence>